<evidence type="ECO:0000256" key="2">
    <source>
        <dbReference type="ARBA" id="ARBA00022448"/>
    </source>
</evidence>
<evidence type="ECO:0000256" key="1">
    <source>
        <dbReference type="ARBA" id="ARBA00004651"/>
    </source>
</evidence>
<keyword evidence="5 7" id="KW-1133">Transmembrane helix</keyword>
<dbReference type="Proteomes" id="UP000289664">
    <property type="component" value="Chromosome"/>
</dbReference>
<keyword evidence="6 7" id="KW-0472">Membrane</keyword>
<comment type="subcellular location">
    <subcellularLocation>
        <location evidence="1 7">Cell membrane</location>
        <topology evidence="1 7">Multi-pass membrane protein</topology>
    </subcellularLocation>
</comment>
<accession>A0A494WRI2</accession>
<dbReference type="PANTHER" id="PTHR30151">
    <property type="entry name" value="ALKANE SULFONATE ABC TRANSPORTER-RELATED, MEMBRANE SUBUNIT"/>
    <property type="match status" value="1"/>
</dbReference>
<dbReference type="InterPro" id="IPR000515">
    <property type="entry name" value="MetI-like"/>
</dbReference>
<evidence type="ECO:0000313" key="9">
    <source>
        <dbReference type="EMBL" id="QBF74510.1"/>
    </source>
</evidence>
<evidence type="ECO:0000256" key="6">
    <source>
        <dbReference type="ARBA" id="ARBA00023136"/>
    </source>
</evidence>
<evidence type="ECO:0000313" key="10">
    <source>
        <dbReference type="Proteomes" id="UP000289664"/>
    </source>
</evidence>
<reference evidence="9 10" key="1">
    <citation type="journal article" date="2019" name="Appl. Environ. Microbiol.">
        <title>Clostridium scindens ATCC 35704: integration of nutritional requirements, the complete genome sequence, and global transcriptional responses to bile acids.</title>
        <authorList>
            <person name="Devendran S."/>
            <person name="Shrestha R."/>
            <person name="Alves J.M.P."/>
            <person name="Wolf P.G."/>
            <person name="Ly L."/>
            <person name="Hernandez A.G."/>
            <person name="Mendez-Garcia C."/>
            <person name="Inboden A."/>
            <person name="Wiley J."/>
            <person name="Paul O."/>
            <person name="Allen A."/>
            <person name="Springer E."/>
            <person name="Wright C.L."/>
            <person name="Fields C.J."/>
            <person name="Daniel S.L."/>
            <person name="Ridlon J.M."/>
        </authorList>
    </citation>
    <scope>NUCLEOTIDE SEQUENCE [LARGE SCALE GENOMIC DNA]</scope>
    <source>
        <strain evidence="9 10">ATCC 35704</strain>
    </source>
</reference>
<dbReference type="GO" id="GO:0055085">
    <property type="term" value="P:transmembrane transport"/>
    <property type="evidence" value="ECO:0007669"/>
    <property type="project" value="InterPro"/>
</dbReference>
<dbReference type="GO" id="GO:0005886">
    <property type="term" value="C:plasma membrane"/>
    <property type="evidence" value="ECO:0007669"/>
    <property type="project" value="UniProtKB-SubCell"/>
</dbReference>
<organism evidence="9 10">
    <name type="scientific">Clostridium scindens (strain ATCC 35704 / DSM 5676 / VPI 13733 / 19)</name>
    <dbReference type="NCBI Taxonomy" id="411468"/>
    <lineage>
        <taxon>Bacteria</taxon>
        <taxon>Bacillati</taxon>
        <taxon>Bacillota</taxon>
        <taxon>Clostridia</taxon>
        <taxon>Lachnospirales</taxon>
        <taxon>Lachnospiraceae</taxon>
    </lineage>
</organism>
<evidence type="ECO:0000259" key="8">
    <source>
        <dbReference type="PROSITE" id="PS50928"/>
    </source>
</evidence>
<dbReference type="KEGG" id="csci:HDCHBGLK_01912"/>
<proteinExistence type="inferred from homology"/>
<dbReference type="InterPro" id="IPR035906">
    <property type="entry name" value="MetI-like_sf"/>
</dbReference>
<feature type="transmembrane region" description="Helical" evidence="7">
    <location>
        <begin position="21"/>
        <end position="40"/>
    </location>
</feature>
<keyword evidence="3" id="KW-1003">Cell membrane</keyword>
<feature type="transmembrane region" description="Helical" evidence="7">
    <location>
        <begin position="174"/>
        <end position="197"/>
    </location>
</feature>
<dbReference type="PANTHER" id="PTHR30151:SF0">
    <property type="entry name" value="ABC TRANSPORTER PERMEASE PROTEIN MJ0413-RELATED"/>
    <property type="match status" value="1"/>
</dbReference>
<gene>
    <name evidence="9" type="primary">ssuC_2</name>
    <name evidence="9" type="ORF">HDCHBGLK_01912</name>
</gene>
<feature type="transmembrane region" description="Helical" evidence="7">
    <location>
        <begin position="69"/>
        <end position="95"/>
    </location>
</feature>
<evidence type="ECO:0000256" key="3">
    <source>
        <dbReference type="ARBA" id="ARBA00022475"/>
    </source>
</evidence>
<protein>
    <submittedName>
        <fullName evidence="9">Aliphatic sulfonates transport permease protein SsuC</fullName>
    </submittedName>
</protein>
<dbReference type="OrthoDB" id="308958at2"/>
<feature type="transmembrane region" description="Helical" evidence="7">
    <location>
        <begin position="133"/>
        <end position="153"/>
    </location>
</feature>
<keyword evidence="4 7" id="KW-0812">Transmembrane</keyword>
<feature type="transmembrane region" description="Helical" evidence="7">
    <location>
        <begin position="107"/>
        <end position="127"/>
    </location>
</feature>
<evidence type="ECO:0000256" key="4">
    <source>
        <dbReference type="ARBA" id="ARBA00022692"/>
    </source>
</evidence>
<comment type="similarity">
    <text evidence="7">Belongs to the binding-protein-dependent transport system permease family.</text>
</comment>
<dbReference type="EMBL" id="CP036170">
    <property type="protein sequence ID" value="QBF74510.1"/>
    <property type="molecule type" value="Genomic_DNA"/>
</dbReference>
<dbReference type="Gene3D" id="1.10.3720.10">
    <property type="entry name" value="MetI-like"/>
    <property type="match status" value="1"/>
</dbReference>
<dbReference type="CDD" id="cd06261">
    <property type="entry name" value="TM_PBP2"/>
    <property type="match status" value="1"/>
</dbReference>
<feature type="domain" description="ABC transmembrane type-1" evidence="8">
    <location>
        <begin position="69"/>
        <end position="249"/>
    </location>
</feature>
<dbReference type="Pfam" id="PF00528">
    <property type="entry name" value="BPD_transp_1"/>
    <property type="match status" value="1"/>
</dbReference>
<sequence>MMTSIMQDKKNIHSRSSRITVRIMAVAFWLLVWQIGSMWLGQEILLASPVSVVRKLSDLLVTQEFWKSVWFSFGRIIGGFLSALAIGTLLAILSYRFGWVKILFHPLVTAVKSTPVASFIILCLIWIPSRNLAVFISFLIVFPVIYANLLEGLQRTDEQLLEMADVFSIGKVKRALYIYLPQVLPYLLTACSLGLGLCWKAGTAAEVIGVPEGSIGEKLYHAKIYLNTPDLFAWTLVIITISFLFEKCFLWGLGRIIQWIERT</sequence>
<dbReference type="AlphaFoldDB" id="A0A494WRI2"/>
<dbReference type="PROSITE" id="PS50928">
    <property type="entry name" value="ABC_TM1"/>
    <property type="match status" value="1"/>
</dbReference>
<keyword evidence="2 7" id="KW-0813">Transport</keyword>
<evidence type="ECO:0000256" key="7">
    <source>
        <dbReference type="RuleBase" id="RU363032"/>
    </source>
</evidence>
<dbReference type="SUPFAM" id="SSF161098">
    <property type="entry name" value="MetI-like"/>
    <property type="match status" value="1"/>
</dbReference>
<keyword evidence="10" id="KW-1185">Reference proteome</keyword>
<feature type="transmembrane region" description="Helical" evidence="7">
    <location>
        <begin position="231"/>
        <end position="253"/>
    </location>
</feature>
<evidence type="ECO:0000256" key="5">
    <source>
        <dbReference type="ARBA" id="ARBA00022989"/>
    </source>
</evidence>
<name>A0A494WRI2_CLOS5</name>